<evidence type="ECO:0000313" key="1">
    <source>
        <dbReference type="EMBL" id="GFN94652.1"/>
    </source>
</evidence>
<organism evidence="1 2">
    <name type="scientific">Plakobranchus ocellatus</name>
    <dbReference type="NCBI Taxonomy" id="259542"/>
    <lineage>
        <taxon>Eukaryota</taxon>
        <taxon>Metazoa</taxon>
        <taxon>Spiralia</taxon>
        <taxon>Lophotrochozoa</taxon>
        <taxon>Mollusca</taxon>
        <taxon>Gastropoda</taxon>
        <taxon>Heterobranchia</taxon>
        <taxon>Euthyneura</taxon>
        <taxon>Panpulmonata</taxon>
        <taxon>Sacoglossa</taxon>
        <taxon>Placobranchoidea</taxon>
        <taxon>Plakobranchidae</taxon>
        <taxon>Plakobranchus</taxon>
    </lineage>
</organism>
<protein>
    <submittedName>
        <fullName evidence="1">Uncharacterized protein</fullName>
    </submittedName>
</protein>
<dbReference type="AlphaFoldDB" id="A0AAV3ZIL5"/>
<reference evidence="1 2" key="1">
    <citation type="journal article" date="2021" name="Elife">
        <title>Chloroplast acquisition without the gene transfer in kleptoplastic sea slugs, Plakobranchus ocellatus.</title>
        <authorList>
            <person name="Maeda T."/>
            <person name="Takahashi S."/>
            <person name="Yoshida T."/>
            <person name="Shimamura S."/>
            <person name="Takaki Y."/>
            <person name="Nagai Y."/>
            <person name="Toyoda A."/>
            <person name="Suzuki Y."/>
            <person name="Arimoto A."/>
            <person name="Ishii H."/>
            <person name="Satoh N."/>
            <person name="Nishiyama T."/>
            <person name="Hasebe M."/>
            <person name="Maruyama T."/>
            <person name="Minagawa J."/>
            <person name="Obokata J."/>
            <person name="Shigenobu S."/>
        </authorList>
    </citation>
    <scope>NUCLEOTIDE SEQUENCE [LARGE SCALE GENOMIC DNA]</scope>
</reference>
<comment type="caution">
    <text evidence="1">The sequence shown here is derived from an EMBL/GenBank/DDBJ whole genome shotgun (WGS) entry which is preliminary data.</text>
</comment>
<dbReference type="EMBL" id="BLXT01002468">
    <property type="protein sequence ID" value="GFN94652.1"/>
    <property type="molecule type" value="Genomic_DNA"/>
</dbReference>
<evidence type="ECO:0000313" key="2">
    <source>
        <dbReference type="Proteomes" id="UP000735302"/>
    </source>
</evidence>
<dbReference type="Proteomes" id="UP000735302">
    <property type="component" value="Unassembled WGS sequence"/>
</dbReference>
<proteinExistence type="predicted"/>
<name>A0AAV3ZIL5_9GAST</name>
<gene>
    <name evidence="1" type="ORF">PoB_002115800</name>
</gene>
<accession>A0AAV3ZIL5</accession>
<keyword evidence="2" id="KW-1185">Reference proteome</keyword>
<sequence>MTNADQSLIAIPRAPLVKEARFSVQKALLHCWAPSHHQLKLGQCRVLIKTKGSVGKIMHIDNMDQLILIIALREDYFNNYFG</sequence>